<evidence type="ECO:0000313" key="2">
    <source>
        <dbReference type="Proteomes" id="UP000199318"/>
    </source>
</evidence>
<keyword evidence="2" id="KW-1185">Reference proteome</keyword>
<comment type="caution">
    <text evidence="1">The sequence shown here is derived from an EMBL/GenBank/DDBJ whole genome shotgun (WGS) entry which is preliminary data.</text>
</comment>
<gene>
    <name evidence="1" type="ORF">SAMN05444126_1152</name>
</gene>
<dbReference type="Proteomes" id="UP000199318">
    <property type="component" value="Unassembled WGS sequence"/>
</dbReference>
<dbReference type="EMBL" id="FOGV01000015">
    <property type="protein sequence ID" value="SES10205.1"/>
    <property type="molecule type" value="Genomic_DNA"/>
</dbReference>
<sequence>MDTIKSKALSIFSMGEGIIKEEEFEKVMEELTNYNGVYCVGTRMNGLVAIHKRS</sequence>
<protein>
    <submittedName>
        <fullName evidence="1">Uncharacterized protein</fullName>
    </submittedName>
</protein>
<accession>A0A1H9UL70</accession>
<dbReference type="STRING" id="1464123.SAMN05444126_1152"/>
<proteinExistence type="predicted"/>
<dbReference type="RefSeq" id="WP_177169705.1">
    <property type="nucleotide sequence ID" value="NZ_FOGV01000015.1"/>
</dbReference>
<dbReference type="AlphaFoldDB" id="A0A1H9UL70"/>
<organism evidence="1 2">
    <name type="scientific">Salisediminibacterium halotolerans</name>
    <dbReference type="NCBI Taxonomy" id="517425"/>
    <lineage>
        <taxon>Bacteria</taxon>
        <taxon>Bacillati</taxon>
        <taxon>Bacillota</taxon>
        <taxon>Bacilli</taxon>
        <taxon>Bacillales</taxon>
        <taxon>Bacillaceae</taxon>
        <taxon>Salisediminibacterium</taxon>
    </lineage>
</organism>
<name>A0A1H9UL70_9BACI</name>
<evidence type="ECO:0000313" key="1">
    <source>
        <dbReference type="EMBL" id="SES10205.1"/>
    </source>
</evidence>
<reference evidence="2" key="1">
    <citation type="submission" date="2016-10" db="EMBL/GenBank/DDBJ databases">
        <authorList>
            <person name="de Groot N.N."/>
        </authorList>
    </citation>
    <scope>NUCLEOTIDE SEQUENCE [LARGE SCALE GENOMIC DNA]</scope>
    <source>
        <strain evidence="2">10nlg</strain>
    </source>
</reference>